<evidence type="ECO:0000313" key="2">
    <source>
        <dbReference type="Proteomes" id="UP000024635"/>
    </source>
</evidence>
<dbReference type="AlphaFoldDB" id="A0A016SMT9"/>
<dbReference type="EMBL" id="JARK01001535">
    <property type="protein sequence ID" value="EYB92003.1"/>
    <property type="molecule type" value="Genomic_DNA"/>
</dbReference>
<protein>
    <submittedName>
        <fullName evidence="1">Uncharacterized protein</fullName>
    </submittedName>
</protein>
<gene>
    <name evidence="1" type="primary">Acey_s0199.g1662</name>
    <name evidence="1" type="ORF">Y032_0199g1662</name>
</gene>
<dbReference type="OrthoDB" id="5818554at2759"/>
<proteinExistence type="predicted"/>
<keyword evidence="2" id="KW-1185">Reference proteome</keyword>
<reference evidence="2" key="1">
    <citation type="journal article" date="2015" name="Nat. Genet.">
        <title>The genome and transcriptome of the zoonotic hookworm Ancylostoma ceylanicum identify infection-specific gene families.</title>
        <authorList>
            <person name="Schwarz E.M."/>
            <person name="Hu Y."/>
            <person name="Antoshechkin I."/>
            <person name="Miller M.M."/>
            <person name="Sternberg P.W."/>
            <person name="Aroian R.V."/>
        </authorList>
    </citation>
    <scope>NUCLEOTIDE SEQUENCE</scope>
    <source>
        <strain evidence="2">HY135</strain>
    </source>
</reference>
<organism evidence="1 2">
    <name type="scientific">Ancylostoma ceylanicum</name>
    <dbReference type="NCBI Taxonomy" id="53326"/>
    <lineage>
        <taxon>Eukaryota</taxon>
        <taxon>Metazoa</taxon>
        <taxon>Ecdysozoa</taxon>
        <taxon>Nematoda</taxon>
        <taxon>Chromadorea</taxon>
        <taxon>Rhabditida</taxon>
        <taxon>Rhabditina</taxon>
        <taxon>Rhabditomorpha</taxon>
        <taxon>Strongyloidea</taxon>
        <taxon>Ancylostomatidae</taxon>
        <taxon>Ancylostomatinae</taxon>
        <taxon>Ancylostoma</taxon>
    </lineage>
</organism>
<accession>A0A016SMT9</accession>
<evidence type="ECO:0000313" key="1">
    <source>
        <dbReference type="EMBL" id="EYB92003.1"/>
    </source>
</evidence>
<comment type="caution">
    <text evidence="1">The sequence shown here is derived from an EMBL/GenBank/DDBJ whole genome shotgun (WGS) entry which is preliminary data.</text>
</comment>
<sequence length="72" mass="7578">MLKICAKCAETEALQVDVNVYALGVMAGMLKFSLATAYGLEGIQIGCETSNTQHSVGRGRLDAVGNTTKKLS</sequence>
<name>A0A016SMT9_9BILA</name>
<dbReference type="Proteomes" id="UP000024635">
    <property type="component" value="Unassembled WGS sequence"/>
</dbReference>